<evidence type="ECO:0000256" key="1">
    <source>
        <dbReference type="PROSITE-ProRule" id="PRU01282"/>
    </source>
</evidence>
<comment type="caution">
    <text evidence="2">The sequence shown here is derived from an EMBL/GenBank/DDBJ whole genome shotgun (WGS) entry which is preliminary data.</text>
</comment>
<dbReference type="EMBL" id="BONY01000092">
    <property type="protein sequence ID" value="GIH10355.1"/>
    <property type="molecule type" value="Genomic_DNA"/>
</dbReference>
<dbReference type="PROSITE" id="PS51353">
    <property type="entry name" value="ARSC"/>
    <property type="match status" value="1"/>
</dbReference>
<evidence type="ECO:0000313" key="3">
    <source>
        <dbReference type="Proteomes" id="UP000612899"/>
    </source>
</evidence>
<reference evidence="2" key="1">
    <citation type="submission" date="2021-01" db="EMBL/GenBank/DDBJ databases">
        <title>Whole genome shotgun sequence of Rhizocola hellebori NBRC 109834.</title>
        <authorList>
            <person name="Komaki H."/>
            <person name="Tamura T."/>
        </authorList>
    </citation>
    <scope>NUCLEOTIDE SEQUENCE</scope>
    <source>
        <strain evidence="2">NBRC 109834</strain>
    </source>
</reference>
<dbReference type="PANTHER" id="PTHR30041:SF4">
    <property type="entry name" value="ARSENATE REDUCTASE"/>
    <property type="match status" value="1"/>
</dbReference>
<proteinExistence type="inferred from homology"/>
<dbReference type="Proteomes" id="UP000612899">
    <property type="component" value="Unassembled WGS sequence"/>
</dbReference>
<protein>
    <submittedName>
        <fullName evidence="2">Arsenate reductase</fullName>
    </submittedName>
</protein>
<dbReference type="InterPro" id="IPR006660">
    <property type="entry name" value="Arsenate_reductase-like"/>
</dbReference>
<sequence length="116" mass="12976">MEMWNNPDCSKCAAARETLGALGRPVKLRPYLTQPPSPAELAQVLDRLGMQPWEICRLNEPQAQTLGLASWARDETTRQAWIDTMAAHPVLIQRPIILLDDGSAMVARDQEALDRL</sequence>
<accession>A0A8J3QIK7</accession>
<dbReference type="AlphaFoldDB" id="A0A8J3QIK7"/>
<dbReference type="Pfam" id="PF03960">
    <property type="entry name" value="ArsC"/>
    <property type="match status" value="1"/>
</dbReference>
<keyword evidence="3" id="KW-1185">Reference proteome</keyword>
<organism evidence="2 3">
    <name type="scientific">Rhizocola hellebori</name>
    <dbReference type="NCBI Taxonomy" id="1392758"/>
    <lineage>
        <taxon>Bacteria</taxon>
        <taxon>Bacillati</taxon>
        <taxon>Actinomycetota</taxon>
        <taxon>Actinomycetes</taxon>
        <taxon>Micromonosporales</taxon>
        <taxon>Micromonosporaceae</taxon>
        <taxon>Rhizocola</taxon>
    </lineage>
</organism>
<dbReference type="InterPro" id="IPR036249">
    <property type="entry name" value="Thioredoxin-like_sf"/>
</dbReference>
<dbReference type="PANTHER" id="PTHR30041">
    <property type="entry name" value="ARSENATE REDUCTASE"/>
    <property type="match status" value="1"/>
</dbReference>
<evidence type="ECO:0000313" key="2">
    <source>
        <dbReference type="EMBL" id="GIH10355.1"/>
    </source>
</evidence>
<comment type="similarity">
    <text evidence="1">Belongs to the ArsC family.</text>
</comment>
<dbReference type="Gene3D" id="3.40.30.10">
    <property type="entry name" value="Glutaredoxin"/>
    <property type="match status" value="1"/>
</dbReference>
<gene>
    <name evidence="2" type="primary">arsC</name>
    <name evidence="2" type="ORF">Rhe02_84220</name>
</gene>
<name>A0A8J3QIK7_9ACTN</name>
<dbReference type="SUPFAM" id="SSF52833">
    <property type="entry name" value="Thioredoxin-like"/>
    <property type="match status" value="1"/>
</dbReference>